<organism evidence="1 2">
    <name type="scientific">Spiromyces aspiralis</name>
    <dbReference type="NCBI Taxonomy" id="68401"/>
    <lineage>
        <taxon>Eukaryota</taxon>
        <taxon>Fungi</taxon>
        <taxon>Fungi incertae sedis</taxon>
        <taxon>Zoopagomycota</taxon>
        <taxon>Kickxellomycotina</taxon>
        <taxon>Kickxellomycetes</taxon>
        <taxon>Kickxellales</taxon>
        <taxon>Kickxellaceae</taxon>
        <taxon>Spiromyces</taxon>
    </lineage>
</organism>
<accession>A0ACC1HQD7</accession>
<gene>
    <name evidence="1" type="ORF">EV182_003457</name>
</gene>
<dbReference type="Proteomes" id="UP001145114">
    <property type="component" value="Unassembled WGS sequence"/>
</dbReference>
<keyword evidence="2" id="KW-1185">Reference proteome</keyword>
<evidence type="ECO:0000313" key="1">
    <source>
        <dbReference type="EMBL" id="KAJ1678734.1"/>
    </source>
</evidence>
<proteinExistence type="predicted"/>
<sequence length="184" mass="20618">MDALDSNFIEGLSDLVDIEAEPLPSTTQLLRGRIRAIIARYIDILANTFASKPLNARIRTSNLGGEPTYPRGLWVTVSLCVLCGDIDSSLYKRIHNPGMLPILKSVFLAAYRRNDYQLQLPTLTLAYKLCQIVPQTIEALDYIQYTRDMADEAYNYAATKLIVSRAEVVLPIAALIIRFMPMGH</sequence>
<evidence type="ECO:0000313" key="2">
    <source>
        <dbReference type="Proteomes" id="UP001145114"/>
    </source>
</evidence>
<protein>
    <submittedName>
        <fullName evidence="1">Uncharacterized protein</fullName>
    </submittedName>
</protein>
<name>A0ACC1HQD7_9FUNG</name>
<reference evidence="1" key="1">
    <citation type="submission" date="2022-06" db="EMBL/GenBank/DDBJ databases">
        <title>Phylogenomic reconstructions and comparative analyses of Kickxellomycotina fungi.</title>
        <authorList>
            <person name="Reynolds N.K."/>
            <person name="Stajich J.E."/>
            <person name="Barry K."/>
            <person name="Grigoriev I.V."/>
            <person name="Crous P."/>
            <person name="Smith M.E."/>
        </authorList>
    </citation>
    <scope>NUCLEOTIDE SEQUENCE</scope>
    <source>
        <strain evidence="1">RSA 2271</strain>
    </source>
</reference>
<comment type="caution">
    <text evidence="1">The sequence shown here is derived from an EMBL/GenBank/DDBJ whole genome shotgun (WGS) entry which is preliminary data.</text>
</comment>
<dbReference type="EMBL" id="JAMZIH010000899">
    <property type="protein sequence ID" value="KAJ1678734.1"/>
    <property type="molecule type" value="Genomic_DNA"/>
</dbReference>